<keyword evidence="3 5" id="KW-0732">Signal</keyword>
<dbReference type="InterPro" id="IPR039424">
    <property type="entry name" value="SBP_5"/>
</dbReference>
<evidence type="ECO:0000256" key="5">
    <source>
        <dbReference type="SAM" id="SignalP"/>
    </source>
</evidence>
<reference evidence="7 8" key="2">
    <citation type="submission" date="2007-09" db="EMBL/GenBank/DDBJ databases">
        <title>Draft genome sequence of Clostridium bolteae (ATCC BAA-613).</title>
        <authorList>
            <person name="Sudarsanam P."/>
            <person name="Ley R."/>
            <person name="Guruge J."/>
            <person name="Turnbaugh P.J."/>
            <person name="Mahowald M."/>
            <person name="Liep D."/>
            <person name="Gordon J."/>
        </authorList>
    </citation>
    <scope>NUCLEOTIDE SEQUENCE [LARGE SCALE GENOMIC DNA]</scope>
    <source>
        <strain evidence="8">ATCC BAA-613 / DSM 15670 / CCUG 46953 / JCM 12243 / WAL 16351</strain>
    </source>
</reference>
<dbReference type="InterPro" id="IPR000914">
    <property type="entry name" value="SBP_5_dom"/>
</dbReference>
<evidence type="ECO:0000313" key="7">
    <source>
        <dbReference type="EMBL" id="EDP18765.1"/>
    </source>
</evidence>
<proteinExistence type="inferred from homology"/>
<organism evidence="7 8">
    <name type="scientific">Enterocloster bolteae (strain ATCC BAA-613 / DSM 15670 / CCUG 46953 / JCM 12243 / WAL 16351)</name>
    <name type="common">Clostridium bolteae</name>
    <dbReference type="NCBI Taxonomy" id="411902"/>
    <lineage>
        <taxon>Bacteria</taxon>
        <taxon>Bacillati</taxon>
        <taxon>Bacillota</taxon>
        <taxon>Clostridia</taxon>
        <taxon>Lachnospirales</taxon>
        <taxon>Lachnospiraceae</taxon>
        <taxon>Enterocloster</taxon>
    </lineage>
</organism>
<dbReference type="AlphaFoldDB" id="A8RJ73"/>
<keyword evidence="2" id="KW-0813">Transport</keyword>
<evidence type="ECO:0000256" key="2">
    <source>
        <dbReference type="ARBA" id="ARBA00022448"/>
    </source>
</evidence>
<dbReference type="eggNOG" id="COG0747">
    <property type="taxonomic scope" value="Bacteria"/>
</dbReference>
<accession>A8RJ73</accession>
<dbReference type="PaxDb" id="411902-CLOBOL_01127"/>
<reference evidence="7 8" key="1">
    <citation type="submission" date="2007-08" db="EMBL/GenBank/DDBJ databases">
        <authorList>
            <person name="Fulton L."/>
            <person name="Clifton S."/>
            <person name="Fulton B."/>
            <person name="Xu J."/>
            <person name="Minx P."/>
            <person name="Pepin K.H."/>
            <person name="Johnson M."/>
            <person name="Thiruvilangam P."/>
            <person name="Bhonagiri V."/>
            <person name="Nash W.E."/>
            <person name="Mardis E.R."/>
            <person name="Wilson R.K."/>
        </authorList>
    </citation>
    <scope>NUCLEOTIDE SEQUENCE [LARGE SCALE GENOMIC DNA]</scope>
    <source>
        <strain evidence="8">ATCC BAA-613 / DSM 15670 / CCUG 46953 / JCM 12243 / WAL 16351</strain>
    </source>
</reference>
<dbReference type="Pfam" id="PF00496">
    <property type="entry name" value="SBP_bac_5"/>
    <property type="match status" value="1"/>
</dbReference>
<dbReference type="PROSITE" id="PS51257">
    <property type="entry name" value="PROKAR_LIPOPROTEIN"/>
    <property type="match status" value="1"/>
</dbReference>
<comment type="caution">
    <text evidence="7">The sequence shown here is derived from an EMBL/GenBank/DDBJ whole genome shotgun (WGS) entry which is preliminary data.</text>
</comment>
<dbReference type="PIRSF" id="PIRSF002741">
    <property type="entry name" value="MppA"/>
    <property type="match status" value="1"/>
</dbReference>
<dbReference type="Gene3D" id="3.40.190.10">
    <property type="entry name" value="Periplasmic binding protein-like II"/>
    <property type="match status" value="1"/>
</dbReference>
<protein>
    <recommendedName>
        <fullName evidence="6">Solute-binding protein family 5 domain-containing protein</fullName>
    </recommendedName>
</protein>
<evidence type="ECO:0000256" key="1">
    <source>
        <dbReference type="ARBA" id="ARBA00005695"/>
    </source>
</evidence>
<dbReference type="InterPro" id="IPR030678">
    <property type="entry name" value="Peptide/Ni-bd"/>
</dbReference>
<dbReference type="GO" id="GO:0042597">
    <property type="term" value="C:periplasmic space"/>
    <property type="evidence" value="ECO:0007669"/>
    <property type="project" value="UniProtKB-ARBA"/>
</dbReference>
<dbReference type="EMBL" id="ABCC02000011">
    <property type="protein sequence ID" value="EDP18765.1"/>
    <property type="molecule type" value="Genomic_DNA"/>
</dbReference>
<feature type="region of interest" description="Disordered" evidence="4">
    <location>
        <begin position="34"/>
        <end position="68"/>
    </location>
</feature>
<feature type="compositionally biased region" description="Low complexity" evidence="4">
    <location>
        <begin position="38"/>
        <end position="51"/>
    </location>
</feature>
<feature type="signal peptide" evidence="5">
    <location>
        <begin position="1"/>
        <end position="20"/>
    </location>
</feature>
<dbReference type="PANTHER" id="PTHR30290:SF9">
    <property type="entry name" value="OLIGOPEPTIDE-BINDING PROTEIN APPA"/>
    <property type="match status" value="1"/>
</dbReference>
<dbReference type="SUPFAM" id="SSF53850">
    <property type="entry name" value="Periplasmic binding protein-like II"/>
    <property type="match status" value="1"/>
</dbReference>
<evidence type="ECO:0000256" key="3">
    <source>
        <dbReference type="ARBA" id="ARBA00022729"/>
    </source>
</evidence>
<dbReference type="Gene3D" id="3.90.76.10">
    <property type="entry name" value="Dipeptide-binding Protein, Domain 1"/>
    <property type="match status" value="1"/>
</dbReference>
<comment type="similarity">
    <text evidence="1">Belongs to the bacterial solute-binding protein 5 family.</text>
</comment>
<name>A8RJ73_ENTBW</name>
<feature type="chain" id="PRO_5038440352" description="Solute-binding protein family 5 domain-containing protein" evidence="5">
    <location>
        <begin position="21"/>
        <end position="571"/>
    </location>
</feature>
<dbReference type="Gene3D" id="3.10.105.10">
    <property type="entry name" value="Dipeptide-binding Protein, Domain 3"/>
    <property type="match status" value="1"/>
</dbReference>
<dbReference type="HOGENOM" id="CLU_017028_8_4_9"/>
<feature type="domain" description="Solute-binding protein family 5" evidence="6">
    <location>
        <begin position="117"/>
        <end position="484"/>
    </location>
</feature>
<gene>
    <name evidence="7" type="ORF">CLOBOL_01127</name>
</gene>
<dbReference type="GO" id="GO:1904680">
    <property type="term" value="F:peptide transmembrane transporter activity"/>
    <property type="evidence" value="ECO:0007669"/>
    <property type="project" value="TreeGrafter"/>
</dbReference>
<evidence type="ECO:0000313" key="8">
    <source>
        <dbReference type="Proteomes" id="UP000005396"/>
    </source>
</evidence>
<dbReference type="PANTHER" id="PTHR30290">
    <property type="entry name" value="PERIPLASMIC BINDING COMPONENT OF ABC TRANSPORTER"/>
    <property type="match status" value="1"/>
</dbReference>
<evidence type="ECO:0000256" key="4">
    <source>
        <dbReference type="SAM" id="MobiDB-lite"/>
    </source>
</evidence>
<dbReference type="GO" id="GO:0015833">
    <property type="term" value="P:peptide transport"/>
    <property type="evidence" value="ECO:0007669"/>
    <property type="project" value="TreeGrafter"/>
</dbReference>
<dbReference type="Proteomes" id="UP000005396">
    <property type="component" value="Unassembled WGS sequence"/>
</dbReference>
<dbReference type="CDD" id="cd08513">
    <property type="entry name" value="PBP2_thermophilic_Hb8_like"/>
    <property type="match status" value="1"/>
</dbReference>
<sequence>MNKKEDIVMRKRLTKMTALALCLMMGLSGCSAPSAPSDTKAPAATGTAAEGGDAKAEGSIDGNAQENTASQGQKIVTMAMTAPWDTLIPFNTTNANTDAVLELIFDKLIVVKADGSFKPRLADSWSMDDETHTKITFNLNKNAKWHDGQPVTADDVVYTAELMSNPDISVARRSKVAPFAGTEDGIRVEGEEFGVKAIDANTVEFTLKDPTNLDYMLDIMFRDFYILPKHCLEDIPVKDMLAADFWKAPIGSGPCIYESEISGERVEFTANKDYHINAPEFDRFVVKIVPASNLLSGLMNGEIDIVAGAGIGNIPLNDWDMAGQQENLTTEAVESLGYQYLSCNTKNIPQEVRQAVNMAINRDALVNNLMKGEGVPAPGPLAPSHRYFNEELLPIPYDVDKAKQMVEESGFDTSKTYRLNVSKGNEVREKSAPMIQQDLAKIGINVEIITTDHPTLLSTARKGEYDFALIGSGGSPDPGESVMNVTPGHLNNFSQNEDPSLGEVGRKGLNQFSFEDRKPYYDEYQMMLREQCPFVWLYFQKDLVAYNKKISNVCFEDYSLLNRSVWEWHVE</sequence>
<dbReference type="GO" id="GO:0043190">
    <property type="term" value="C:ATP-binding cassette (ABC) transporter complex"/>
    <property type="evidence" value="ECO:0007669"/>
    <property type="project" value="InterPro"/>
</dbReference>
<evidence type="ECO:0000259" key="6">
    <source>
        <dbReference type="Pfam" id="PF00496"/>
    </source>
</evidence>